<evidence type="ECO:0000313" key="2">
    <source>
        <dbReference type="Proteomes" id="UP001176941"/>
    </source>
</evidence>
<reference evidence="1" key="1">
    <citation type="submission" date="2023-04" db="EMBL/GenBank/DDBJ databases">
        <authorList>
            <consortium name="ELIXIR-Norway"/>
        </authorList>
    </citation>
    <scope>NUCLEOTIDE SEQUENCE [LARGE SCALE GENOMIC DNA]</scope>
</reference>
<name>A0ABN8Z7Z9_RANTA</name>
<proteinExistence type="predicted"/>
<dbReference type="EMBL" id="OX459939">
    <property type="protein sequence ID" value="CAI9169839.1"/>
    <property type="molecule type" value="Genomic_DNA"/>
</dbReference>
<dbReference type="Proteomes" id="UP001176941">
    <property type="component" value="Chromosome 3"/>
</dbReference>
<protein>
    <submittedName>
        <fullName evidence="1">Uncharacterized protein</fullName>
    </submittedName>
</protein>
<accession>A0ABN8Z7Z9</accession>
<organism evidence="1 2">
    <name type="scientific">Rangifer tarandus platyrhynchus</name>
    <name type="common">Svalbard reindeer</name>
    <dbReference type="NCBI Taxonomy" id="3082113"/>
    <lineage>
        <taxon>Eukaryota</taxon>
        <taxon>Metazoa</taxon>
        <taxon>Chordata</taxon>
        <taxon>Craniata</taxon>
        <taxon>Vertebrata</taxon>
        <taxon>Euteleostomi</taxon>
        <taxon>Mammalia</taxon>
        <taxon>Eutheria</taxon>
        <taxon>Laurasiatheria</taxon>
        <taxon>Artiodactyla</taxon>
        <taxon>Ruminantia</taxon>
        <taxon>Pecora</taxon>
        <taxon>Cervidae</taxon>
        <taxon>Odocoileinae</taxon>
        <taxon>Rangifer</taxon>
    </lineage>
</organism>
<evidence type="ECO:0000313" key="1">
    <source>
        <dbReference type="EMBL" id="CAI9169839.1"/>
    </source>
</evidence>
<gene>
    <name evidence="1" type="ORF">MRATA1EN1_LOCUS18801</name>
</gene>
<keyword evidence="2" id="KW-1185">Reference proteome</keyword>
<sequence length="136" mass="15449">MGHDSPHGPQEKGCPWWMIPPRRSRADGCGDLHTHVVHALLHQPEHLLKLPLEGLQEFLQDTLARALEDEACPCSCRPPWLSYPGWSKTCPCPEPRGWRPSGLFSKLGWLCHAWPHGPTLCRPNILEEKLTLFTYS</sequence>